<keyword evidence="1 3" id="KW-0560">Oxidoreductase</keyword>
<geneLocation type="plasmid" evidence="3 4">
    <name>EAL2_808p</name>
</geneLocation>
<dbReference type="Proteomes" id="UP000019591">
    <property type="component" value="Plasmid EAL2_808p"/>
</dbReference>
<dbReference type="RefSeq" id="WP_025437003.1">
    <property type="nucleotide sequence ID" value="NZ_CP007453.1"/>
</dbReference>
<dbReference type="InterPro" id="IPR002869">
    <property type="entry name" value="Pyrv_flavodox_OxRed_cen"/>
</dbReference>
<dbReference type="Pfam" id="PF01558">
    <property type="entry name" value="POR"/>
    <property type="match status" value="1"/>
</dbReference>
<evidence type="ECO:0000259" key="2">
    <source>
        <dbReference type="Pfam" id="PF01558"/>
    </source>
</evidence>
<feature type="domain" description="Pyruvate/ketoisovalerate oxidoreductase catalytic" evidence="2">
    <location>
        <begin position="13"/>
        <end position="190"/>
    </location>
</feature>
<protein>
    <submittedName>
        <fullName evidence="3">Indolepyruvate oxidoreductase subunit IorB</fullName>
        <ecNumber evidence="3">1.2.7.8</ecNumber>
    </submittedName>
</protein>
<dbReference type="PANTHER" id="PTHR43854">
    <property type="entry name" value="INDOLEPYRUVATE OXIDOREDUCTASE SUBUNIT IORB"/>
    <property type="match status" value="1"/>
</dbReference>
<proteinExistence type="predicted"/>
<dbReference type="Gene3D" id="3.40.920.10">
    <property type="entry name" value="Pyruvate-ferredoxin oxidoreductase, PFOR, domain III"/>
    <property type="match status" value="1"/>
</dbReference>
<sequence length="202" mass="21452">MSNVKSVLLVGVGGQGIILASQILSSGLIEAGFDVKMSEVHGMAQRGGSVTTQVRYGDKVDSPIIGKGSADVMVAFEKVEAVRWLEYLKPGGALVVNNYEIPSATVISGAEAYPDGVMEKLEATVENIYVIDAAKEAMELGNIKAQNIVLLGGLIKAMGVEGVDWDKMVEQTVKPRFVDLNLKAINKGMELVASEVKEEVGV</sequence>
<dbReference type="SUPFAM" id="SSF53323">
    <property type="entry name" value="Pyruvate-ferredoxin oxidoreductase, PFOR, domain III"/>
    <property type="match status" value="1"/>
</dbReference>
<keyword evidence="3" id="KW-0614">Plasmid</keyword>
<dbReference type="PANTHER" id="PTHR43854:SF1">
    <property type="entry name" value="INDOLEPYRUVATE OXIDOREDUCTASE SUBUNIT IORB"/>
    <property type="match status" value="1"/>
</dbReference>
<accession>W8UBS2</accession>
<evidence type="ECO:0000256" key="1">
    <source>
        <dbReference type="ARBA" id="ARBA00023002"/>
    </source>
</evidence>
<organism evidence="3 4">
    <name type="scientific">Peptoclostridium acidaminophilum DSM 3953</name>
    <dbReference type="NCBI Taxonomy" id="1286171"/>
    <lineage>
        <taxon>Bacteria</taxon>
        <taxon>Bacillati</taxon>
        <taxon>Bacillota</taxon>
        <taxon>Clostridia</taxon>
        <taxon>Peptostreptococcales</taxon>
        <taxon>Peptoclostridiaceae</taxon>
        <taxon>Peptoclostridium</taxon>
    </lineage>
</organism>
<evidence type="ECO:0000313" key="4">
    <source>
        <dbReference type="Proteomes" id="UP000019591"/>
    </source>
</evidence>
<dbReference type="GO" id="GO:0043805">
    <property type="term" value="F:indolepyruvate ferredoxin oxidoreductase activity"/>
    <property type="evidence" value="ECO:0007669"/>
    <property type="project" value="UniProtKB-EC"/>
</dbReference>
<dbReference type="eggNOG" id="COG1014">
    <property type="taxonomic scope" value="Bacteria"/>
</dbReference>
<dbReference type="AlphaFoldDB" id="W8UBS2"/>
<evidence type="ECO:0000313" key="3">
    <source>
        <dbReference type="EMBL" id="AHM58166.1"/>
    </source>
</evidence>
<keyword evidence="4" id="KW-1185">Reference proteome</keyword>
<reference evidence="3 4" key="1">
    <citation type="journal article" date="2014" name="Genome Announc.">
        <title>Complete Genome Sequence of Amino Acid-Utilizing Eubacterium acidaminophilum al-2 (DSM 3953).</title>
        <authorList>
            <person name="Poehlein A."/>
            <person name="Andreesen J.R."/>
            <person name="Daniel R."/>
        </authorList>
    </citation>
    <scope>NUCLEOTIDE SEQUENCE [LARGE SCALE GENOMIC DNA]</scope>
    <source>
        <strain evidence="3 4">DSM 3953</strain>
        <plasmid evidence="4">Plasmid EAL2_808p</plasmid>
    </source>
</reference>
<dbReference type="PATRIC" id="fig|1286171.3.peg.2846"/>
<dbReference type="InterPro" id="IPR019752">
    <property type="entry name" value="Pyrv/ketoisovalerate_OxRed_cat"/>
</dbReference>
<keyword evidence="3" id="KW-0670">Pyruvate</keyword>
<dbReference type="EC" id="1.2.7.8" evidence="3"/>
<dbReference type="KEGG" id="eac:EAL2_808p06630"/>
<dbReference type="NCBIfam" id="NF005325">
    <property type="entry name" value="PRK06853.1-5"/>
    <property type="match status" value="1"/>
</dbReference>
<dbReference type="HOGENOM" id="CLU_087284_1_1_9"/>
<gene>
    <name evidence="3" type="primary">iorB2</name>
    <name evidence="3" type="ORF">EAL2_808p06630</name>
</gene>
<dbReference type="OrthoDB" id="9789125at2"/>
<dbReference type="EMBL" id="CP007453">
    <property type="protein sequence ID" value="AHM58166.1"/>
    <property type="molecule type" value="Genomic_DNA"/>
</dbReference>
<dbReference type="InterPro" id="IPR052198">
    <property type="entry name" value="IorB_Oxidoreductase"/>
</dbReference>
<name>W8UBS2_PEPAC</name>